<sequence>MNALLIEEHPLLRLGLLQMLENIHESAQVAALAPTEMARLDARHHNADLLVFGMPADPAPGWALLEQARQTLAPQRILILADTLPLHVPSADSARGICGCLPKSASLAVIEAAIRMAVSGVQGLVFSAETGTLPSASRSAMPATQSLASAAPLPLSAAHPGQAPGEQLALASCASTPRAAMRTTMALRDLTELRPGQPLSAPAALSPTPAAMPLSEEEPGYDEAEMLKITPRQYEVLVLLARGYPIKTVSRMLNISVATVKSHACTLYQRLKVRNKGEAVYAALQRGATLEWVSGDERITRETNGAGVTTGVATGVATRRSEPPCQAVRQAV</sequence>
<dbReference type="PROSITE" id="PS50110">
    <property type="entry name" value="RESPONSE_REGULATORY"/>
    <property type="match status" value="1"/>
</dbReference>
<evidence type="ECO:0000259" key="4">
    <source>
        <dbReference type="PROSITE" id="PS50043"/>
    </source>
</evidence>
<dbReference type="PANTHER" id="PTHR45566">
    <property type="entry name" value="HTH-TYPE TRANSCRIPTIONAL REGULATOR YHJB-RELATED"/>
    <property type="match status" value="1"/>
</dbReference>
<dbReference type="SMART" id="SM00421">
    <property type="entry name" value="HTH_LUXR"/>
    <property type="match status" value="1"/>
</dbReference>
<dbReference type="GO" id="GO:0006355">
    <property type="term" value="P:regulation of DNA-templated transcription"/>
    <property type="evidence" value="ECO:0007669"/>
    <property type="project" value="InterPro"/>
</dbReference>
<dbReference type="InterPro" id="IPR051015">
    <property type="entry name" value="EvgA-like"/>
</dbReference>
<evidence type="ECO:0000256" key="3">
    <source>
        <dbReference type="SAM" id="MobiDB-lite"/>
    </source>
</evidence>
<dbReference type="InterPro" id="IPR000792">
    <property type="entry name" value="Tscrpt_reg_LuxR_C"/>
</dbReference>
<dbReference type="EMBL" id="OFSQ01000030">
    <property type="protein sequence ID" value="SOY60339.1"/>
    <property type="molecule type" value="Genomic_DNA"/>
</dbReference>
<dbReference type="GO" id="GO:0003677">
    <property type="term" value="F:DNA binding"/>
    <property type="evidence" value="ECO:0007669"/>
    <property type="project" value="UniProtKB-KW"/>
</dbReference>
<dbReference type="InterPro" id="IPR016032">
    <property type="entry name" value="Sig_transdc_resp-reg_C-effctor"/>
</dbReference>
<dbReference type="PROSITE" id="PS50043">
    <property type="entry name" value="HTH_LUXR_2"/>
    <property type="match status" value="1"/>
</dbReference>
<dbReference type="Proteomes" id="UP000256780">
    <property type="component" value="Chromosome CBM2587_b"/>
</dbReference>
<dbReference type="SUPFAM" id="SSF52172">
    <property type="entry name" value="CheY-like"/>
    <property type="match status" value="1"/>
</dbReference>
<dbReference type="CDD" id="cd06170">
    <property type="entry name" value="LuxR_C_like"/>
    <property type="match status" value="1"/>
</dbReference>
<feature type="domain" description="Response regulatory" evidence="5">
    <location>
        <begin position="2"/>
        <end position="118"/>
    </location>
</feature>
<name>A0A976A467_9BURK</name>
<accession>A0A976A467</accession>
<comment type="caution">
    <text evidence="2">Lacks conserved residue(s) required for the propagation of feature annotation.</text>
</comment>
<dbReference type="PANTHER" id="PTHR45566:SF1">
    <property type="entry name" value="HTH-TYPE TRANSCRIPTIONAL REGULATOR YHJB-RELATED"/>
    <property type="match status" value="1"/>
</dbReference>
<protein>
    <submittedName>
        <fullName evidence="6">Transcriptional regulator, LuxR family</fullName>
    </submittedName>
</protein>
<evidence type="ECO:0000313" key="6">
    <source>
        <dbReference type="EMBL" id="SOY60339.1"/>
    </source>
</evidence>
<dbReference type="Pfam" id="PF00196">
    <property type="entry name" value="GerE"/>
    <property type="match status" value="1"/>
</dbReference>
<reference evidence="6 7" key="1">
    <citation type="submission" date="2018-01" db="EMBL/GenBank/DDBJ databases">
        <authorList>
            <person name="Clerissi C."/>
        </authorList>
    </citation>
    <scope>NUCLEOTIDE SEQUENCE [LARGE SCALE GENOMIC DNA]</scope>
    <source>
        <strain evidence="6">Cupriavidus sp. LMG 19464</strain>
    </source>
</reference>
<dbReference type="GO" id="GO:0000160">
    <property type="term" value="P:phosphorelay signal transduction system"/>
    <property type="evidence" value="ECO:0007669"/>
    <property type="project" value="InterPro"/>
</dbReference>
<dbReference type="AlphaFoldDB" id="A0A976A467"/>
<evidence type="ECO:0000256" key="1">
    <source>
        <dbReference type="ARBA" id="ARBA00023125"/>
    </source>
</evidence>
<dbReference type="Gene3D" id="3.40.50.2300">
    <property type="match status" value="1"/>
</dbReference>
<keyword evidence="1" id="KW-0238">DNA-binding</keyword>
<dbReference type="Gene3D" id="1.10.10.10">
    <property type="entry name" value="Winged helix-like DNA-binding domain superfamily/Winged helix DNA-binding domain"/>
    <property type="match status" value="1"/>
</dbReference>
<proteinExistence type="predicted"/>
<dbReference type="InterPro" id="IPR001789">
    <property type="entry name" value="Sig_transdc_resp-reg_receiver"/>
</dbReference>
<comment type="caution">
    <text evidence="6">The sequence shown here is derived from an EMBL/GenBank/DDBJ whole genome shotgun (WGS) entry which is preliminary data.</text>
</comment>
<evidence type="ECO:0000256" key="2">
    <source>
        <dbReference type="PROSITE-ProRule" id="PRU00169"/>
    </source>
</evidence>
<evidence type="ECO:0000259" key="5">
    <source>
        <dbReference type="PROSITE" id="PS50110"/>
    </source>
</evidence>
<dbReference type="SUPFAM" id="SSF46894">
    <property type="entry name" value="C-terminal effector domain of the bipartite response regulators"/>
    <property type="match status" value="1"/>
</dbReference>
<dbReference type="PRINTS" id="PR00038">
    <property type="entry name" value="HTHLUXR"/>
</dbReference>
<organism evidence="6 7">
    <name type="scientific">Cupriavidus taiwanensis</name>
    <dbReference type="NCBI Taxonomy" id="164546"/>
    <lineage>
        <taxon>Bacteria</taxon>
        <taxon>Pseudomonadati</taxon>
        <taxon>Pseudomonadota</taxon>
        <taxon>Betaproteobacteria</taxon>
        <taxon>Burkholderiales</taxon>
        <taxon>Burkholderiaceae</taxon>
        <taxon>Cupriavidus</taxon>
    </lineage>
</organism>
<gene>
    <name evidence="6" type="ORF">CBM2587_B100019</name>
</gene>
<feature type="compositionally biased region" description="Low complexity" evidence="3">
    <location>
        <begin position="198"/>
        <end position="214"/>
    </location>
</feature>
<dbReference type="InterPro" id="IPR011006">
    <property type="entry name" value="CheY-like_superfamily"/>
</dbReference>
<feature type="domain" description="HTH luxR-type" evidence="4">
    <location>
        <begin position="222"/>
        <end position="287"/>
    </location>
</feature>
<dbReference type="InterPro" id="IPR036388">
    <property type="entry name" value="WH-like_DNA-bd_sf"/>
</dbReference>
<evidence type="ECO:0000313" key="7">
    <source>
        <dbReference type="Proteomes" id="UP000256780"/>
    </source>
</evidence>
<feature type="region of interest" description="Disordered" evidence="3">
    <location>
        <begin position="196"/>
        <end position="219"/>
    </location>
</feature>
<dbReference type="RefSeq" id="WP_116359556.1">
    <property type="nucleotide sequence ID" value="NZ_LT976854.1"/>
</dbReference>
<dbReference type="OrthoDB" id="8967153at2"/>